<proteinExistence type="predicted"/>
<dbReference type="Pfam" id="PF00392">
    <property type="entry name" value="GntR"/>
    <property type="match status" value="1"/>
</dbReference>
<dbReference type="Gene3D" id="1.10.10.10">
    <property type="entry name" value="Winged helix-like DNA-binding domain superfamily/Winged helix DNA-binding domain"/>
    <property type="match status" value="1"/>
</dbReference>
<evidence type="ECO:0000256" key="2">
    <source>
        <dbReference type="ARBA" id="ARBA00023125"/>
    </source>
</evidence>
<evidence type="ECO:0000256" key="1">
    <source>
        <dbReference type="ARBA" id="ARBA00023015"/>
    </source>
</evidence>
<dbReference type="Proteomes" id="UP000284112">
    <property type="component" value="Unassembled WGS sequence"/>
</dbReference>
<evidence type="ECO:0000313" key="7">
    <source>
        <dbReference type="Proteomes" id="UP000261285"/>
    </source>
</evidence>
<organism evidence="5 7">
    <name type="scientific">Dorea longicatena</name>
    <dbReference type="NCBI Taxonomy" id="88431"/>
    <lineage>
        <taxon>Bacteria</taxon>
        <taxon>Bacillati</taxon>
        <taxon>Bacillota</taxon>
        <taxon>Clostridia</taxon>
        <taxon>Lachnospirales</taxon>
        <taxon>Lachnospiraceae</taxon>
        <taxon>Dorea</taxon>
    </lineage>
</organism>
<gene>
    <name evidence="6" type="ORF">DW641_09715</name>
    <name evidence="5" type="ORF">DXB16_10230</name>
</gene>
<dbReference type="InterPro" id="IPR008920">
    <property type="entry name" value="TF_FadR/GntR_C"/>
</dbReference>
<dbReference type="GO" id="GO:0003700">
    <property type="term" value="F:DNA-binding transcription factor activity"/>
    <property type="evidence" value="ECO:0007669"/>
    <property type="project" value="InterPro"/>
</dbReference>
<name>A0A3E5GA93_9FIRM</name>
<dbReference type="InterPro" id="IPR011711">
    <property type="entry name" value="GntR_C"/>
</dbReference>
<dbReference type="SUPFAM" id="SSF46785">
    <property type="entry name" value="Winged helix' DNA-binding domain"/>
    <property type="match status" value="1"/>
</dbReference>
<evidence type="ECO:0000256" key="3">
    <source>
        <dbReference type="ARBA" id="ARBA00023163"/>
    </source>
</evidence>
<dbReference type="SUPFAM" id="SSF48008">
    <property type="entry name" value="GntR ligand-binding domain-like"/>
    <property type="match status" value="1"/>
</dbReference>
<protein>
    <submittedName>
        <fullName evidence="5">GntR family transcriptional regulator</fullName>
    </submittedName>
</protein>
<keyword evidence="1" id="KW-0805">Transcription regulation</keyword>
<dbReference type="PROSITE" id="PS50949">
    <property type="entry name" value="HTH_GNTR"/>
    <property type="match status" value="1"/>
</dbReference>
<dbReference type="Pfam" id="PF07729">
    <property type="entry name" value="FCD"/>
    <property type="match status" value="1"/>
</dbReference>
<dbReference type="PRINTS" id="PR00035">
    <property type="entry name" value="HTHGNTR"/>
</dbReference>
<dbReference type="RefSeq" id="WP_117598227.1">
    <property type="nucleotide sequence ID" value="NZ_AP031429.1"/>
</dbReference>
<dbReference type="EMBL" id="QRHW01000015">
    <property type="protein sequence ID" value="RHG07422.1"/>
    <property type="molecule type" value="Genomic_DNA"/>
</dbReference>
<dbReference type="SMART" id="SM00345">
    <property type="entry name" value="HTH_GNTR"/>
    <property type="match status" value="1"/>
</dbReference>
<dbReference type="PANTHER" id="PTHR43537">
    <property type="entry name" value="TRANSCRIPTIONAL REGULATOR, GNTR FAMILY"/>
    <property type="match status" value="1"/>
</dbReference>
<evidence type="ECO:0000259" key="4">
    <source>
        <dbReference type="PROSITE" id="PS50949"/>
    </source>
</evidence>
<keyword evidence="2" id="KW-0238">DNA-binding</keyword>
<dbReference type="InterPro" id="IPR036388">
    <property type="entry name" value="WH-like_DNA-bd_sf"/>
</dbReference>
<dbReference type="InterPro" id="IPR036390">
    <property type="entry name" value="WH_DNA-bd_sf"/>
</dbReference>
<evidence type="ECO:0000313" key="8">
    <source>
        <dbReference type="Proteomes" id="UP000284112"/>
    </source>
</evidence>
<comment type="caution">
    <text evidence="5">The sequence shown here is derived from an EMBL/GenBank/DDBJ whole genome shotgun (WGS) entry which is preliminary data.</text>
</comment>
<evidence type="ECO:0000313" key="6">
    <source>
        <dbReference type="EMBL" id="RHG07422.1"/>
    </source>
</evidence>
<dbReference type="InterPro" id="IPR000524">
    <property type="entry name" value="Tscrpt_reg_HTH_GntR"/>
</dbReference>
<dbReference type="Gene3D" id="1.20.120.530">
    <property type="entry name" value="GntR ligand-binding domain-like"/>
    <property type="match status" value="1"/>
</dbReference>
<feature type="domain" description="HTH gntR-type" evidence="4">
    <location>
        <begin position="6"/>
        <end position="73"/>
    </location>
</feature>
<dbReference type="EMBL" id="QSVN01000011">
    <property type="protein sequence ID" value="RGO31437.1"/>
    <property type="molecule type" value="Genomic_DNA"/>
</dbReference>
<dbReference type="GO" id="GO:0003677">
    <property type="term" value="F:DNA binding"/>
    <property type="evidence" value="ECO:0007669"/>
    <property type="project" value="UniProtKB-KW"/>
</dbReference>
<accession>A0A3E5GA93</accession>
<evidence type="ECO:0000313" key="5">
    <source>
        <dbReference type="EMBL" id="RGO31437.1"/>
    </source>
</evidence>
<dbReference type="PANTHER" id="PTHR43537:SF24">
    <property type="entry name" value="GLUCONATE OPERON TRANSCRIPTIONAL REPRESSOR"/>
    <property type="match status" value="1"/>
</dbReference>
<reference evidence="7 8" key="1">
    <citation type="submission" date="2018-08" db="EMBL/GenBank/DDBJ databases">
        <title>A genome reference for cultivated species of the human gut microbiota.</title>
        <authorList>
            <person name="Zou Y."/>
            <person name="Xue W."/>
            <person name="Luo G."/>
        </authorList>
    </citation>
    <scope>NUCLEOTIDE SEQUENCE [LARGE SCALE GENOMIC DNA]</scope>
    <source>
        <strain evidence="6 8">AM23-13</strain>
        <strain evidence="5 7">OM02-16</strain>
    </source>
</reference>
<keyword evidence="3" id="KW-0804">Transcription</keyword>
<dbReference type="Proteomes" id="UP000261285">
    <property type="component" value="Unassembled WGS sequence"/>
</dbReference>
<dbReference type="AlphaFoldDB" id="A0A3E5GA93"/>
<sequence length="213" mass="24770">MAEKSPSLATQAYETIKENIMNLTYPPGMVLTEAMLTKELGMSRSPVRTAIQMLQVEGLIVSDYYKSMTVKEITEKDINEIYQLRELLEGPAFHLIFTSGRYEEYSYRIEEKIVRMCAVAGDLYEWEIADTAMHMEIISILDNERINRIYENNLSELIRIGQYSIRNGMRIPKTNENLKKMVAYMRKGNYEKSFEILKNDHFGTGRNTALKMH</sequence>